<keyword evidence="5" id="KW-0964">Secreted</keyword>
<dbReference type="RefSeq" id="XP_038980568.1">
    <property type="nucleotide sequence ID" value="XM_039124640.1"/>
</dbReference>
<evidence type="ECO:0000256" key="6">
    <source>
        <dbReference type="ARBA" id="ARBA00022729"/>
    </source>
</evidence>
<protein>
    <recommendedName>
        <fullName evidence="3">endo-polygalacturonase</fullName>
        <ecNumber evidence="3">3.2.1.15</ecNumber>
    </recommendedName>
</protein>
<comment type="catalytic activity">
    <reaction evidence="11">
        <text>(1,4-alpha-D-galacturonosyl)n+m + H2O = (1,4-alpha-D-galacturonosyl)n + (1,4-alpha-D-galacturonosyl)m.</text>
        <dbReference type="EC" id="3.2.1.15"/>
    </reaction>
</comment>
<comment type="subcellular location">
    <subcellularLocation>
        <location evidence="1">Secreted</location>
        <location evidence="1">Cell wall</location>
    </subcellularLocation>
</comment>
<evidence type="ECO:0000256" key="9">
    <source>
        <dbReference type="ARBA" id="ARBA00023295"/>
    </source>
</evidence>
<dbReference type="GO" id="GO:0004650">
    <property type="term" value="F:polygalacturonase activity"/>
    <property type="evidence" value="ECO:0007669"/>
    <property type="project" value="UniProtKB-EC"/>
</dbReference>
<sequence>MKGLYHWIRFCLQFGYAGFHKTIENACSQRQNKKQKCASVSKGVANVFLVLVFASLAIGVLSGPTYNVTGYGAKGDGRTDDTQAFMAAWNAACTDSKAGTSVLVPAGKTFLLSAVSFKGPCKSSIHVQIDGTILAPNKTWILNKVHWINFMFIKGLTIAGSGVIDGQGAIWWHCIAQKQCATAPMAFNIGNCMHVQLSGLSFKNSPMMHVTVHDTVGANLTKLRISAPADSPNTDGVHIERSQEVQITHSTIGTGDDCISIGSGTYNLNVSWIDCGPGHGISIGSLGRNGSIAQVEQIHVSSCNFYQTTNGARIKTWQGGRGYAKGISFKNLTMFSARRPIIIDQYYCEHRNNCANKTSAVQVSNVQFDGVAGSSADNEAIVLRCSESTACTGITLANVNITSADPARPATAFCLNAHGKTRGTVIPAVPCLDGR</sequence>
<dbReference type="InterPro" id="IPR000743">
    <property type="entry name" value="Glyco_hydro_28"/>
</dbReference>
<dbReference type="GO" id="GO:0005975">
    <property type="term" value="P:carbohydrate metabolic process"/>
    <property type="evidence" value="ECO:0007669"/>
    <property type="project" value="InterPro"/>
</dbReference>
<comment type="similarity">
    <text evidence="2 12">Belongs to the glycosyl hydrolase 28 family.</text>
</comment>
<evidence type="ECO:0000256" key="12">
    <source>
        <dbReference type="RuleBase" id="RU361169"/>
    </source>
</evidence>
<gene>
    <name evidence="15" type="primary">LOC103705435</name>
</gene>
<evidence type="ECO:0000256" key="13">
    <source>
        <dbReference type="SAM" id="Phobius"/>
    </source>
</evidence>
<evidence type="ECO:0000256" key="8">
    <source>
        <dbReference type="ARBA" id="ARBA00022801"/>
    </source>
</evidence>
<dbReference type="GO" id="GO:0071555">
    <property type="term" value="P:cell wall organization"/>
    <property type="evidence" value="ECO:0007669"/>
    <property type="project" value="UniProtKB-KW"/>
</dbReference>
<keyword evidence="13" id="KW-1133">Transmembrane helix</keyword>
<proteinExistence type="inferred from homology"/>
<feature type="transmembrane region" description="Helical" evidence="13">
    <location>
        <begin position="43"/>
        <end position="61"/>
    </location>
</feature>
<dbReference type="EC" id="3.2.1.15" evidence="3"/>
<name>A0A8B9A9J0_PHODC</name>
<organism evidence="14 15">
    <name type="scientific">Phoenix dactylifera</name>
    <name type="common">Date palm</name>
    <dbReference type="NCBI Taxonomy" id="42345"/>
    <lineage>
        <taxon>Eukaryota</taxon>
        <taxon>Viridiplantae</taxon>
        <taxon>Streptophyta</taxon>
        <taxon>Embryophyta</taxon>
        <taxon>Tracheophyta</taxon>
        <taxon>Spermatophyta</taxon>
        <taxon>Magnoliopsida</taxon>
        <taxon>Liliopsida</taxon>
        <taxon>Arecaceae</taxon>
        <taxon>Coryphoideae</taxon>
        <taxon>Phoeniceae</taxon>
        <taxon>Phoenix</taxon>
    </lineage>
</organism>
<keyword evidence="7" id="KW-0677">Repeat</keyword>
<dbReference type="InterPro" id="IPR011050">
    <property type="entry name" value="Pectin_lyase_fold/virulence"/>
</dbReference>
<keyword evidence="10" id="KW-0961">Cell wall biogenesis/degradation</keyword>
<evidence type="ECO:0000256" key="10">
    <source>
        <dbReference type="ARBA" id="ARBA00023316"/>
    </source>
</evidence>
<evidence type="ECO:0000256" key="11">
    <source>
        <dbReference type="ARBA" id="ARBA00034074"/>
    </source>
</evidence>
<dbReference type="OrthoDB" id="187139at2759"/>
<dbReference type="PANTHER" id="PTHR31375">
    <property type="match status" value="1"/>
</dbReference>
<dbReference type="InterPro" id="IPR012334">
    <property type="entry name" value="Pectin_lyas_fold"/>
</dbReference>
<keyword evidence="13" id="KW-0472">Membrane</keyword>
<evidence type="ECO:0000313" key="14">
    <source>
        <dbReference type="Proteomes" id="UP000228380"/>
    </source>
</evidence>
<accession>A0A8B9A9J0</accession>
<keyword evidence="13" id="KW-0812">Transmembrane</keyword>
<evidence type="ECO:0000256" key="5">
    <source>
        <dbReference type="ARBA" id="ARBA00022525"/>
    </source>
</evidence>
<dbReference type="Proteomes" id="UP000228380">
    <property type="component" value="Chromosome 1"/>
</dbReference>
<keyword evidence="9 12" id="KW-0326">Glycosidase</keyword>
<dbReference type="KEGG" id="pda:103705435"/>
<dbReference type="SUPFAM" id="SSF51126">
    <property type="entry name" value="Pectin lyase-like"/>
    <property type="match status" value="1"/>
</dbReference>
<evidence type="ECO:0000256" key="1">
    <source>
        <dbReference type="ARBA" id="ARBA00004191"/>
    </source>
</evidence>
<evidence type="ECO:0000256" key="2">
    <source>
        <dbReference type="ARBA" id="ARBA00008834"/>
    </source>
</evidence>
<dbReference type="Pfam" id="PF00295">
    <property type="entry name" value="Glyco_hydro_28"/>
    <property type="match status" value="1"/>
</dbReference>
<reference evidence="15" key="2">
    <citation type="submission" date="2025-08" db="UniProtKB">
        <authorList>
            <consortium name="RefSeq"/>
        </authorList>
    </citation>
    <scope>IDENTIFICATION</scope>
    <source>
        <tissue evidence="15">Young leaves</tissue>
    </source>
</reference>
<dbReference type="GeneID" id="103705435"/>
<evidence type="ECO:0000256" key="4">
    <source>
        <dbReference type="ARBA" id="ARBA00022512"/>
    </source>
</evidence>
<evidence type="ECO:0000256" key="3">
    <source>
        <dbReference type="ARBA" id="ARBA00012736"/>
    </source>
</evidence>
<dbReference type="AlphaFoldDB" id="A0A8B9A9J0"/>
<evidence type="ECO:0000256" key="7">
    <source>
        <dbReference type="ARBA" id="ARBA00022737"/>
    </source>
</evidence>
<keyword evidence="6" id="KW-0732">Signal</keyword>
<keyword evidence="4" id="KW-0134">Cell wall</keyword>
<dbReference type="Gene3D" id="2.160.20.10">
    <property type="entry name" value="Single-stranded right-handed beta-helix, Pectin lyase-like"/>
    <property type="match status" value="1"/>
</dbReference>
<keyword evidence="14" id="KW-1185">Reference proteome</keyword>
<dbReference type="FunFam" id="2.160.20.10:FF:000032">
    <property type="entry name" value="Pectin lyase-like superfamily protein"/>
    <property type="match status" value="1"/>
</dbReference>
<reference evidence="14" key="1">
    <citation type="journal article" date="2019" name="Nat. Commun.">
        <title>Genome-wide association mapping of date palm fruit traits.</title>
        <authorList>
            <person name="Hazzouri K.M."/>
            <person name="Gros-Balthazard M."/>
            <person name="Flowers J.M."/>
            <person name="Copetti D."/>
            <person name="Lemansour A."/>
            <person name="Lebrun M."/>
            <person name="Masmoudi K."/>
            <person name="Ferrand S."/>
            <person name="Dhar M.I."/>
            <person name="Fresquez Z.A."/>
            <person name="Rosas U."/>
            <person name="Zhang J."/>
            <person name="Talag J."/>
            <person name="Lee S."/>
            <person name="Kudrna D."/>
            <person name="Powell R.F."/>
            <person name="Leitch I.J."/>
            <person name="Krueger R.R."/>
            <person name="Wing R.A."/>
            <person name="Amiri K.M.A."/>
            <person name="Purugganan M.D."/>
        </authorList>
    </citation>
    <scope>NUCLEOTIDE SEQUENCE [LARGE SCALE GENOMIC DNA]</scope>
    <source>
        <strain evidence="14">cv. Khalas</strain>
    </source>
</reference>
<keyword evidence="8 12" id="KW-0378">Hydrolase</keyword>
<evidence type="ECO:0000313" key="15">
    <source>
        <dbReference type="RefSeq" id="XP_038980568.1"/>
    </source>
</evidence>